<dbReference type="GO" id="GO:0000049">
    <property type="term" value="F:tRNA binding"/>
    <property type="evidence" value="ECO:0007669"/>
    <property type="project" value="UniProtKB-UniRule"/>
</dbReference>
<comment type="subcellular location">
    <subcellularLocation>
        <location evidence="7">Cytoplasm</location>
    </subcellularLocation>
</comment>
<comment type="catalytic activity">
    <reaction evidence="7 8">
        <text>an N-acyl-L-alpha-aminoacyl-tRNA + H2O = an N-acyl-L-amino acid + a tRNA + H(+)</text>
        <dbReference type="Rhea" id="RHEA:54448"/>
        <dbReference type="Rhea" id="RHEA-COMP:10123"/>
        <dbReference type="Rhea" id="RHEA-COMP:13883"/>
        <dbReference type="ChEBI" id="CHEBI:15377"/>
        <dbReference type="ChEBI" id="CHEBI:15378"/>
        <dbReference type="ChEBI" id="CHEBI:59874"/>
        <dbReference type="ChEBI" id="CHEBI:78442"/>
        <dbReference type="ChEBI" id="CHEBI:138191"/>
        <dbReference type="EC" id="3.1.1.29"/>
    </reaction>
</comment>
<dbReference type="GO" id="GO:0004045">
    <property type="term" value="F:peptidyl-tRNA hydrolase activity"/>
    <property type="evidence" value="ECO:0007669"/>
    <property type="project" value="UniProtKB-UniRule"/>
</dbReference>
<dbReference type="HAMAP" id="MF_00083">
    <property type="entry name" value="Pept_tRNA_hydro_bact"/>
    <property type="match status" value="1"/>
</dbReference>
<evidence type="ECO:0000256" key="1">
    <source>
        <dbReference type="ARBA" id="ARBA00013260"/>
    </source>
</evidence>
<sequence length="208" mass="22256">MGIFSKIRELFGASQDKTARLEADYLVVGLGNPGAKYANTRHNIGALALEQLLDGEQLRPYPGGAPAEFAIVDIAGKQVALVRSTTYMNVSGEAVSPLVQHLHVPLENVIALHDELDLPRGTVRIKQGGNENGHKGLLSISQHLGTRDYLRIRIGIGRPEEGTTVSDYVLDALPSDATTQTSVERAAQATRAVIGSGVAQAQQEFHGK</sequence>
<dbReference type="InterPro" id="IPR001328">
    <property type="entry name" value="Pept_tRNA_hydro"/>
</dbReference>
<comment type="similarity">
    <text evidence="5 7 9">Belongs to the PTH family.</text>
</comment>
<dbReference type="GO" id="GO:0005737">
    <property type="term" value="C:cytoplasm"/>
    <property type="evidence" value="ECO:0007669"/>
    <property type="project" value="UniProtKB-SubCell"/>
</dbReference>
<dbReference type="Proteomes" id="UP000288929">
    <property type="component" value="Chromosome"/>
</dbReference>
<evidence type="ECO:0000256" key="7">
    <source>
        <dbReference type="HAMAP-Rule" id="MF_00083"/>
    </source>
</evidence>
<dbReference type="OrthoDB" id="9800507at2"/>
<comment type="function">
    <text evidence="7">Hydrolyzes ribosome-free peptidyl-tRNAs (with 1 or more amino acids incorporated), which drop off the ribosome during protein synthesis, or as a result of ribosome stalling.</text>
</comment>
<evidence type="ECO:0000256" key="4">
    <source>
        <dbReference type="ARBA" id="ARBA00022884"/>
    </source>
</evidence>
<dbReference type="PANTHER" id="PTHR17224:SF1">
    <property type="entry name" value="PEPTIDYL-TRNA HYDROLASE"/>
    <property type="match status" value="1"/>
</dbReference>
<dbReference type="CDD" id="cd00462">
    <property type="entry name" value="PTH"/>
    <property type="match status" value="1"/>
</dbReference>
<dbReference type="GO" id="GO:0072344">
    <property type="term" value="P:rescue of stalled ribosome"/>
    <property type="evidence" value="ECO:0007669"/>
    <property type="project" value="UniProtKB-UniRule"/>
</dbReference>
<dbReference type="InterPro" id="IPR018171">
    <property type="entry name" value="Pept_tRNA_hydro_CS"/>
</dbReference>
<evidence type="ECO:0000256" key="2">
    <source>
        <dbReference type="ARBA" id="ARBA00022555"/>
    </source>
</evidence>
<dbReference type="EMBL" id="CP035299">
    <property type="protein sequence ID" value="QAU52736.1"/>
    <property type="molecule type" value="Genomic_DNA"/>
</dbReference>
<accession>A0A410W9X8</accession>
<dbReference type="RefSeq" id="WP_128890144.1">
    <property type="nucleotide sequence ID" value="NZ_BMCX01000003.1"/>
</dbReference>
<dbReference type="Pfam" id="PF01195">
    <property type="entry name" value="Pept_tRNA_hydro"/>
    <property type="match status" value="1"/>
</dbReference>
<keyword evidence="3 7" id="KW-0378">Hydrolase</keyword>
<keyword evidence="2 7" id="KW-0820">tRNA-binding</keyword>
<comment type="subunit">
    <text evidence="7">Monomer.</text>
</comment>
<keyword evidence="4 7" id="KW-0694">RNA-binding</keyword>
<proteinExistence type="inferred from homology"/>
<comment type="function">
    <text evidence="7">Catalyzes the release of premature peptidyl moieties from peptidyl-tRNA molecules trapped in stalled 50S ribosomal subunits, and thus maintains levels of free tRNAs and 50S ribosomes.</text>
</comment>
<dbReference type="AlphaFoldDB" id="A0A410W9X8"/>
<evidence type="ECO:0000313" key="10">
    <source>
        <dbReference type="EMBL" id="QAU52736.1"/>
    </source>
</evidence>
<feature type="binding site" evidence="7">
    <location>
        <position position="89"/>
    </location>
    <ligand>
        <name>tRNA</name>
        <dbReference type="ChEBI" id="CHEBI:17843"/>
    </ligand>
</feature>
<dbReference type="InterPro" id="IPR036416">
    <property type="entry name" value="Pept_tRNA_hydro_sf"/>
</dbReference>
<reference evidence="10 11" key="1">
    <citation type="submission" date="2019-01" db="EMBL/GenBank/DDBJ databases">
        <authorList>
            <person name="Ruckert C."/>
            <person name="Busche T."/>
            <person name="Kalinowski J."/>
        </authorList>
    </citation>
    <scope>NUCLEOTIDE SEQUENCE [LARGE SCALE GENOMIC DNA]</scope>
    <source>
        <strain evidence="10 11">136/3</strain>
    </source>
</reference>
<feature type="active site" description="Proton acceptor" evidence="7">
    <location>
        <position position="42"/>
    </location>
</feature>
<evidence type="ECO:0000256" key="5">
    <source>
        <dbReference type="ARBA" id="ARBA00038063"/>
    </source>
</evidence>
<keyword evidence="7" id="KW-0963">Cytoplasm</keyword>
<evidence type="ECO:0000256" key="3">
    <source>
        <dbReference type="ARBA" id="ARBA00022801"/>
    </source>
</evidence>
<evidence type="ECO:0000256" key="8">
    <source>
        <dbReference type="RuleBase" id="RU000673"/>
    </source>
</evidence>
<dbReference type="PANTHER" id="PTHR17224">
    <property type="entry name" value="PEPTIDYL-TRNA HYDROLASE"/>
    <property type="match status" value="1"/>
</dbReference>
<protein>
    <recommendedName>
        <fullName evidence="6 7">Peptidyl-tRNA hydrolase</fullName>
        <shortName evidence="7">Pth</shortName>
        <ecNumber evidence="1 7">3.1.1.29</ecNumber>
    </recommendedName>
</protein>
<dbReference type="PROSITE" id="PS01195">
    <property type="entry name" value="PEPT_TRNA_HYDROL_1"/>
    <property type="match status" value="1"/>
</dbReference>
<evidence type="ECO:0000256" key="9">
    <source>
        <dbReference type="RuleBase" id="RU004320"/>
    </source>
</evidence>
<comment type="caution">
    <text evidence="7">Lacks conserved residue(s) required for the propagation of feature annotation.</text>
</comment>
<feature type="site" description="Stabilizes the basic form of H active site to accept a proton" evidence="7">
    <location>
        <position position="114"/>
    </location>
</feature>
<dbReference type="Gene3D" id="3.40.50.1470">
    <property type="entry name" value="Peptidyl-tRNA hydrolase"/>
    <property type="match status" value="1"/>
</dbReference>
<name>A0A410W9X8_9CORY</name>
<evidence type="ECO:0000313" key="11">
    <source>
        <dbReference type="Proteomes" id="UP000288929"/>
    </source>
</evidence>
<gene>
    <name evidence="10" type="primary">pth2</name>
    <name evidence="7" type="synonym">pth</name>
    <name evidence="10" type="ORF">CPELA_07380</name>
</gene>
<feature type="binding site" evidence="7">
    <location>
        <position position="37"/>
    </location>
    <ligand>
        <name>tRNA</name>
        <dbReference type="ChEBI" id="CHEBI:17843"/>
    </ligand>
</feature>
<dbReference type="NCBIfam" id="TIGR00447">
    <property type="entry name" value="pth"/>
    <property type="match status" value="1"/>
</dbReference>
<feature type="site" description="Discriminates between blocked and unblocked aminoacyl-tRNA" evidence="7">
    <location>
        <position position="32"/>
    </location>
</feature>
<evidence type="ECO:0000256" key="6">
    <source>
        <dbReference type="ARBA" id="ARBA00050038"/>
    </source>
</evidence>
<dbReference type="KEGG" id="cpeg:CPELA_07380"/>
<keyword evidence="11" id="KW-1185">Reference proteome</keyword>
<organism evidence="10 11">
    <name type="scientific">Corynebacterium pelargi</name>
    <dbReference type="NCBI Taxonomy" id="1471400"/>
    <lineage>
        <taxon>Bacteria</taxon>
        <taxon>Bacillati</taxon>
        <taxon>Actinomycetota</taxon>
        <taxon>Actinomycetes</taxon>
        <taxon>Mycobacteriales</taxon>
        <taxon>Corynebacteriaceae</taxon>
        <taxon>Corynebacterium</taxon>
    </lineage>
</organism>
<feature type="binding site" evidence="7">
    <location>
        <position position="87"/>
    </location>
    <ligand>
        <name>tRNA</name>
        <dbReference type="ChEBI" id="CHEBI:17843"/>
    </ligand>
</feature>
<dbReference type="EC" id="3.1.1.29" evidence="1 7"/>
<dbReference type="SUPFAM" id="SSF53178">
    <property type="entry name" value="Peptidyl-tRNA hydrolase-like"/>
    <property type="match status" value="1"/>
</dbReference>
<dbReference type="GO" id="GO:0006515">
    <property type="term" value="P:protein quality control for misfolded or incompletely synthesized proteins"/>
    <property type="evidence" value="ECO:0007669"/>
    <property type="project" value="UniProtKB-UniRule"/>
</dbReference>